<gene>
    <name evidence="6" type="ORF">GO594_09715</name>
    <name evidence="4" type="ORF">PtoMrB4_32030</name>
    <name evidence="5" type="ORF">R0G64_17440</name>
    <name evidence="3" type="ORF">WP8S17C03_31790</name>
</gene>
<proteinExistence type="inferred from homology"/>
<evidence type="ECO:0000259" key="2">
    <source>
        <dbReference type="Pfam" id="PF07411"/>
    </source>
</evidence>
<dbReference type="EMBL" id="JAWJUL010000067">
    <property type="protein sequence ID" value="MDV3441210.1"/>
    <property type="molecule type" value="Genomic_DNA"/>
</dbReference>
<evidence type="ECO:0000313" key="10">
    <source>
        <dbReference type="Proteomes" id="UP001273935"/>
    </source>
</evidence>
<evidence type="ECO:0000313" key="6">
    <source>
        <dbReference type="EMBL" id="MWK56250.1"/>
    </source>
</evidence>
<evidence type="ECO:0000313" key="9">
    <source>
        <dbReference type="Proteomes" id="UP000515591"/>
    </source>
</evidence>
<evidence type="ECO:0000313" key="5">
    <source>
        <dbReference type="EMBL" id="MDV3441210.1"/>
    </source>
</evidence>
<dbReference type="SUPFAM" id="SSF160113">
    <property type="entry name" value="YegP-like"/>
    <property type="match status" value="2"/>
</dbReference>
<dbReference type="EMBL" id="WTFN01000018">
    <property type="protein sequence ID" value="MWK56250.1"/>
    <property type="molecule type" value="Genomic_DNA"/>
</dbReference>
<dbReference type="Proteomes" id="UP000515591">
    <property type="component" value="Chromosome"/>
</dbReference>
<keyword evidence="10" id="KW-1185">Reference proteome</keyword>
<dbReference type="RefSeq" id="WP_044399664.1">
    <property type="nucleotide sequence ID" value="NZ_AP022213.1"/>
</dbReference>
<protein>
    <submittedName>
        <fullName evidence="6">DUF1508 domain-containing protein</fullName>
    </submittedName>
    <submittedName>
        <fullName evidence="5">YegP family protein</fullName>
    </submittedName>
</protein>
<evidence type="ECO:0000256" key="1">
    <source>
        <dbReference type="ARBA" id="ARBA00007576"/>
    </source>
</evidence>
<dbReference type="KEGG" id="poj:PtoMrB4_32030"/>
<evidence type="ECO:0000313" key="7">
    <source>
        <dbReference type="Proteomes" id="UP000461288"/>
    </source>
</evidence>
<dbReference type="STRING" id="319939.SAMN05216263_11616"/>
<reference evidence="6 7" key="2">
    <citation type="submission" date="2019-12" db="EMBL/GenBank/DDBJ databases">
        <title>Draft genome sequence of Pseudomonas otitidis recovered from a chicken carcass.</title>
        <authorList>
            <person name="Vieira T.R."/>
            <person name="Oliviera E.F.C."/>
            <person name="Silva N.M.V."/>
            <person name="Sambrano G.E."/>
            <person name="Cibulski S.P."/>
            <person name="Cardoso M.R.I."/>
        </authorList>
    </citation>
    <scope>NUCLEOTIDE SEQUENCE [LARGE SCALE GENOMIC DNA]</scope>
    <source>
        <strain evidence="6 7">25_K</strain>
    </source>
</reference>
<evidence type="ECO:0000313" key="8">
    <source>
        <dbReference type="Proteomes" id="UP000501237"/>
    </source>
</evidence>
<dbReference type="GeneID" id="57398416"/>
<accession>A0A1I0ULG1</accession>
<dbReference type="PANTHER" id="PTHR40606">
    <property type="match status" value="1"/>
</dbReference>
<dbReference type="Proteomes" id="UP000461288">
    <property type="component" value="Unassembled WGS sequence"/>
</dbReference>
<dbReference type="EMBL" id="AP022642">
    <property type="protein sequence ID" value="BCA29226.1"/>
    <property type="molecule type" value="Genomic_DNA"/>
</dbReference>
<dbReference type="PANTHER" id="PTHR40606:SF1">
    <property type="entry name" value="UPF0339 PROTEIN YEGP"/>
    <property type="match status" value="1"/>
</dbReference>
<dbReference type="Gene3D" id="2.30.29.80">
    <property type="match status" value="1"/>
</dbReference>
<dbReference type="AlphaFoldDB" id="A0A1I0ULG1"/>
<dbReference type="InterPro" id="IPR051141">
    <property type="entry name" value="UPF0339_domain"/>
</dbReference>
<dbReference type="InterPro" id="IPR010879">
    <property type="entry name" value="DUF1508"/>
</dbReference>
<name>A0A1I0ULG1_9GAMM</name>
<evidence type="ECO:0000313" key="4">
    <source>
        <dbReference type="EMBL" id="BCA29226.1"/>
    </source>
</evidence>
<dbReference type="InterPro" id="IPR036913">
    <property type="entry name" value="YegP-like_sf"/>
</dbReference>
<dbReference type="Proteomes" id="UP001273935">
    <property type="component" value="Unassembled WGS sequence"/>
</dbReference>
<dbReference type="Proteomes" id="UP000501237">
    <property type="component" value="Chromosome"/>
</dbReference>
<dbReference type="Pfam" id="PF07411">
    <property type="entry name" value="DUF1508"/>
    <property type="match status" value="2"/>
</dbReference>
<reference evidence="3 9" key="1">
    <citation type="submission" date="2019-12" db="EMBL/GenBank/DDBJ databases">
        <title>complete genome sequences of Pseudomonas otitidis str. WP8-S17-CRE-03 isolated from wastewater treatment plant effluent.</title>
        <authorList>
            <person name="Sekizuka T."/>
            <person name="Itokawa K."/>
            <person name="Yatsu K."/>
            <person name="Inamine Y."/>
            <person name="Kuroda M."/>
        </authorList>
    </citation>
    <scope>NUCLEOTIDE SEQUENCE [LARGE SCALE GENOMIC DNA]</scope>
    <source>
        <strain evidence="3 9">WP8-S17-CRE-03</strain>
    </source>
</reference>
<feature type="domain" description="DUF1508" evidence="2">
    <location>
        <begin position="12"/>
        <end position="54"/>
    </location>
</feature>
<evidence type="ECO:0000313" key="3">
    <source>
        <dbReference type="EMBL" id="BBT17130.1"/>
    </source>
</evidence>
<comment type="similarity">
    <text evidence="1">Belongs to the UPF0339 family. Duplicated subfamily.</text>
</comment>
<reference evidence="5 10" key="4">
    <citation type="submission" date="2023-10" db="EMBL/GenBank/DDBJ databases">
        <title>Pseudomonas otitidis isolated from a paediatric patient with cystic fibrosis in Chile.</title>
        <authorList>
            <person name="Amsteins-Romero L."/>
            <person name="Opazo-Capurro A."/>
            <person name="Matus-Kohler M."/>
            <person name="Gonzalez-Rocha G."/>
        </authorList>
    </citation>
    <scope>NUCLEOTIDE SEQUENCE [LARGE SCALE GENOMIC DNA]</scope>
    <source>
        <strain evidence="5 10">P-714</strain>
    </source>
</reference>
<organism evidence="6 7">
    <name type="scientific">Metapseudomonas otitidis</name>
    <dbReference type="NCBI Taxonomy" id="319939"/>
    <lineage>
        <taxon>Bacteria</taxon>
        <taxon>Pseudomonadati</taxon>
        <taxon>Pseudomonadota</taxon>
        <taxon>Gammaproteobacteria</taxon>
        <taxon>Pseudomonadales</taxon>
        <taxon>Pseudomonadaceae</taxon>
        <taxon>Metapseudomonas</taxon>
    </lineage>
</organism>
<dbReference type="EMBL" id="AP022213">
    <property type="protein sequence ID" value="BBT17130.1"/>
    <property type="molecule type" value="Genomic_DNA"/>
</dbReference>
<feature type="domain" description="DUF1508" evidence="2">
    <location>
        <begin position="62"/>
        <end position="105"/>
    </location>
</feature>
<sequence>MPGFFELKKYGSGEYRFRLKTREAQVMVESGRYPCRDSAEKAIALFRTHCVNSDRFERRMSSGGKNYFRLKAAGEVILESHLYDSEPTREEAIEAIMRVGVTPHLEEA</sequence>
<reference evidence="4 8" key="3">
    <citation type="journal article" date="2020" name="Microbiol. Resour. Announc.">
        <title>Complete genome sequence of Pseudomonas otitidis strain MrB4, isolated from Lake Biwa in Japan.</title>
        <authorList>
            <person name="Miyazaki K."/>
            <person name="Hase E."/>
            <person name="Maruya T."/>
        </authorList>
    </citation>
    <scope>NUCLEOTIDE SEQUENCE [LARGE SCALE GENOMIC DNA]</scope>
    <source>
        <strain evidence="4 8">MrB4</strain>
    </source>
</reference>